<gene>
    <name evidence="2" type="ORF">OBE_07943</name>
</gene>
<sequence length="36" mass="3797">MKAMIFAAGLGTRLKPLTDSTPKALLLSMGNLCSNM</sequence>
<dbReference type="Pfam" id="PF00483">
    <property type="entry name" value="NTP_transferase"/>
    <property type="match status" value="1"/>
</dbReference>
<evidence type="ECO:0000259" key="1">
    <source>
        <dbReference type="Pfam" id="PF00483"/>
    </source>
</evidence>
<feature type="domain" description="Nucleotidyl transferase" evidence="1">
    <location>
        <begin position="2"/>
        <end position="30"/>
    </location>
</feature>
<comment type="caution">
    <text evidence="2">The sequence shown here is derived from an EMBL/GenBank/DDBJ whole genome shotgun (WGS) entry which is preliminary data.</text>
</comment>
<dbReference type="AlphaFoldDB" id="K1SXS2"/>
<protein>
    <recommendedName>
        <fullName evidence="1">Nucleotidyl transferase domain-containing protein</fullName>
    </recommendedName>
</protein>
<evidence type="ECO:0000313" key="2">
    <source>
        <dbReference type="EMBL" id="EKC62508.1"/>
    </source>
</evidence>
<dbReference type="EMBL" id="AJWZ01005461">
    <property type="protein sequence ID" value="EKC62508.1"/>
    <property type="molecule type" value="Genomic_DNA"/>
</dbReference>
<dbReference type="InterPro" id="IPR029044">
    <property type="entry name" value="Nucleotide-diphossugar_trans"/>
</dbReference>
<name>K1SXS2_9ZZZZ</name>
<organism evidence="2">
    <name type="scientific">human gut metagenome</name>
    <dbReference type="NCBI Taxonomy" id="408170"/>
    <lineage>
        <taxon>unclassified sequences</taxon>
        <taxon>metagenomes</taxon>
        <taxon>organismal metagenomes</taxon>
    </lineage>
</organism>
<reference evidence="2" key="1">
    <citation type="journal article" date="2013" name="Environ. Microbiol.">
        <title>Microbiota from the distal guts of lean and obese adolescents exhibit partial functional redundancy besides clear differences in community structure.</title>
        <authorList>
            <person name="Ferrer M."/>
            <person name="Ruiz A."/>
            <person name="Lanza F."/>
            <person name="Haange S.B."/>
            <person name="Oberbach A."/>
            <person name="Till H."/>
            <person name="Bargiela R."/>
            <person name="Campoy C."/>
            <person name="Segura M.T."/>
            <person name="Richter M."/>
            <person name="von Bergen M."/>
            <person name="Seifert J."/>
            <person name="Suarez A."/>
        </authorList>
    </citation>
    <scope>NUCLEOTIDE SEQUENCE</scope>
</reference>
<feature type="non-terminal residue" evidence="2">
    <location>
        <position position="36"/>
    </location>
</feature>
<dbReference type="Gene3D" id="3.90.550.10">
    <property type="entry name" value="Spore Coat Polysaccharide Biosynthesis Protein SpsA, Chain A"/>
    <property type="match status" value="1"/>
</dbReference>
<proteinExistence type="predicted"/>
<accession>K1SXS2</accession>
<dbReference type="InterPro" id="IPR005835">
    <property type="entry name" value="NTP_transferase_dom"/>
</dbReference>
<dbReference type="SUPFAM" id="SSF53448">
    <property type="entry name" value="Nucleotide-diphospho-sugar transferases"/>
    <property type="match status" value="1"/>
</dbReference>